<dbReference type="OrthoDB" id="3872492at2"/>
<evidence type="ECO:0000313" key="1">
    <source>
        <dbReference type="EMBL" id="KJS63687.1"/>
    </source>
</evidence>
<name>A0A0F2TPN6_STRR3</name>
<comment type="caution">
    <text evidence="1">The sequence shown here is derived from an EMBL/GenBank/DDBJ whole genome shotgun (WGS) entry which is preliminary data.</text>
</comment>
<dbReference type="AlphaFoldDB" id="A0A0F2TPN6"/>
<accession>A0A0F2TPN6</accession>
<dbReference type="EMBL" id="JZKH01000002">
    <property type="protein sequence ID" value="KJS63687.1"/>
    <property type="molecule type" value="Genomic_DNA"/>
</dbReference>
<gene>
    <name evidence="1" type="ORF">VM95_02215</name>
</gene>
<sequence length="74" mass="8240">MRTSPLVLDVELCGGRWDGHRKRVNAAAPPPALRMLLRVELPAAEDGEYWPTTSVYRLDDGGGGAPRYRHSHDE</sequence>
<proteinExistence type="predicted"/>
<evidence type="ECO:0000313" key="2">
    <source>
        <dbReference type="Proteomes" id="UP000033699"/>
    </source>
</evidence>
<dbReference type="RefSeq" id="WP_045692230.1">
    <property type="nucleotide sequence ID" value="NZ_JZKH01000002.1"/>
</dbReference>
<organism evidence="1 2">
    <name type="scientific">Streptomyces rubellomurinus (strain ATCC 31215)</name>
    <dbReference type="NCBI Taxonomy" id="359131"/>
    <lineage>
        <taxon>Bacteria</taxon>
        <taxon>Bacillati</taxon>
        <taxon>Actinomycetota</taxon>
        <taxon>Actinomycetes</taxon>
        <taxon>Kitasatosporales</taxon>
        <taxon>Streptomycetaceae</taxon>
        <taxon>Streptomyces</taxon>
    </lineage>
</organism>
<reference evidence="1 2" key="1">
    <citation type="submission" date="2015-02" db="EMBL/GenBank/DDBJ databases">
        <authorList>
            <person name="Ju K.-S."/>
            <person name="Doroghazi J.R."/>
            <person name="Metcalf W."/>
        </authorList>
    </citation>
    <scope>NUCLEOTIDE SEQUENCE [LARGE SCALE GENOMIC DNA]</scope>
    <source>
        <strain evidence="1 2">ATCC 31215</strain>
    </source>
</reference>
<dbReference type="Proteomes" id="UP000033699">
    <property type="component" value="Unassembled WGS sequence"/>
</dbReference>
<protein>
    <submittedName>
        <fullName evidence="1">Uncharacterized protein</fullName>
    </submittedName>
</protein>
<dbReference type="PATRIC" id="fig|359131.3.peg.476"/>
<keyword evidence="2" id="KW-1185">Reference proteome</keyword>